<organism evidence="3">
    <name type="scientific">Tanacetum cinerariifolium</name>
    <name type="common">Dalmatian daisy</name>
    <name type="synonym">Chrysanthemum cinerariifolium</name>
    <dbReference type="NCBI Taxonomy" id="118510"/>
    <lineage>
        <taxon>Eukaryota</taxon>
        <taxon>Viridiplantae</taxon>
        <taxon>Streptophyta</taxon>
        <taxon>Embryophyta</taxon>
        <taxon>Tracheophyta</taxon>
        <taxon>Spermatophyta</taxon>
        <taxon>Magnoliopsida</taxon>
        <taxon>eudicotyledons</taxon>
        <taxon>Gunneridae</taxon>
        <taxon>Pentapetalae</taxon>
        <taxon>asterids</taxon>
        <taxon>campanulids</taxon>
        <taxon>Asterales</taxon>
        <taxon>Asteraceae</taxon>
        <taxon>Asteroideae</taxon>
        <taxon>Anthemideae</taxon>
        <taxon>Anthemidinae</taxon>
        <taxon>Tanacetum</taxon>
    </lineage>
</organism>
<sequence>MEKFLGTVRFGNNDFAVIAGYGDVVIGSMTIKKFYYVKGLGHKLFSFEQSCDKVLEVAFRKSTCFVRNENGVDLLTGDRSSNLNTIALNEVASNSSTCLLKTQVNLQLQVQRVQTDNGTKFKNKTLAKFFDEIHESMNVNFNEILEMASKQFSLEPGLSNLNETEKSSNPSVSQVSKTSKKDLEDLFQKFYDEYFDSSKIMKSSTTNVETFNVEIPSNEEEVVHESSESFQKQSSSSFLNGDVHKSLEEVAVPSSNAQSVLNNMVPNVDKASTSHNVFNERLEDAYFDASTSFHDPSNVHTFYQPYLYEKKWTKDHPLHKIIGDSNSIVCTIGIDYDETFAPVARIEAIRLFLAYAAHKDFIVFQMDVKTEFLNGILKEEVYVGQPPGFVSKQYLDHVYALDKALYGLKQAPRAWYDVLLQFLIKSSFQKGSIDTTLFIKKG</sequence>
<evidence type="ECO:0000259" key="2">
    <source>
        <dbReference type="Pfam" id="PF07727"/>
    </source>
</evidence>
<dbReference type="InterPro" id="IPR013103">
    <property type="entry name" value="RVT_2"/>
</dbReference>
<protein>
    <submittedName>
        <fullName evidence="3">Retrovirus-related Pol polyprotein from transposon TNT 1-94</fullName>
    </submittedName>
</protein>
<feature type="region of interest" description="Disordered" evidence="1">
    <location>
        <begin position="158"/>
        <end position="178"/>
    </location>
</feature>
<feature type="domain" description="Reverse transcriptase Ty1/copia-type" evidence="2">
    <location>
        <begin position="296"/>
        <end position="441"/>
    </location>
</feature>
<evidence type="ECO:0000313" key="3">
    <source>
        <dbReference type="EMBL" id="GEU78174.1"/>
    </source>
</evidence>
<dbReference type="AlphaFoldDB" id="A0A6L2N0U6"/>
<name>A0A6L2N0U6_TANCI</name>
<reference evidence="3" key="1">
    <citation type="journal article" date="2019" name="Sci. Rep.">
        <title>Draft genome of Tanacetum cinerariifolium, the natural source of mosquito coil.</title>
        <authorList>
            <person name="Yamashiro T."/>
            <person name="Shiraishi A."/>
            <person name="Satake H."/>
            <person name="Nakayama K."/>
        </authorList>
    </citation>
    <scope>NUCLEOTIDE SEQUENCE</scope>
</reference>
<feature type="compositionally biased region" description="Polar residues" evidence="1">
    <location>
        <begin position="159"/>
        <end position="177"/>
    </location>
</feature>
<comment type="caution">
    <text evidence="3">The sequence shown here is derived from an EMBL/GenBank/DDBJ whole genome shotgun (WGS) entry which is preliminary data.</text>
</comment>
<gene>
    <name evidence="3" type="ORF">Tci_050152</name>
</gene>
<proteinExistence type="predicted"/>
<accession>A0A6L2N0U6</accession>
<dbReference type="Pfam" id="PF07727">
    <property type="entry name" value="RVT_2"/>
    <property type="match status" value="1"/>
</dbReference>
<dbReference type="EMBL" id="BKCJ010007620">
    <property type="protein sequence ID" value="GEU78174.1"/>
    <property type="molecule type" value="Genomic_DNA"/>
</dbReference>
<evidence type="ECO:0000256" key="1">
    <source>
        <dbReference type="SAM" id="MobiDB-lite"/>
    </source>
</evidence>